<evidence type="ECO:0000256" key="10">
    <source>
        <dbReference type="ARBA" id="ARBA00083918"/>
    </source>
</evidence>
<protein>
    <recommendedName>
        <fullName evidence="8">Hematopoietic lineage cell-specific protein</fullName>
    </recommendedName>
    <alternativeName>
        <fullName evidence="10">Hematopoietic cell-specific LYN substrate 1</fullName>
    </alternativeName>
    <alternativeName>
        <fullName evidence="9">LckBP1</fullName>
    </alternativeName>
</protein>
<evidence type="ECO:0000256" key="11">
    <source>
        <dbReference type="PROSITE-ProRule" id="PRU00192"/>
    </source>
</evidence>
<evidence type="ECO:0000313" key="14">
    <source>
        <dbReference type="EMBL" id="KYO30356.1"/>
    </source>
</evidence>
<feature type="compositionally biased region" description="Acidic residues" evidence="12">
    <location>
        <begin position="152"/>
        <end position="195"/>
    </location>
</feature>
<evidence type="ECO:0000256" key="2">
    <source>
        <dbReference type="ARBA" id="ARBA00022443"/>
    </source>
</evidence>
<evidence type="ECO:0000256" key="4">
    <source>
        <dbReference type="ARBA" id="ARBA00022737"/>
    </source>
</evidence>
<dbReference type="GO" id="GO:0030427">
    <property type="term" value="C:site of polarized growth"/>
    <property type="evidence" value="ECO:0007669"/>
    <property type="project" value="TreeGrafter"/>
</dbReference>
<dbReference type="FunFam" id="2.30.30.40:FF:000139">
    <property type="entry name" value="Hematopoietic cell-specific Lyn substrate 1"/>
    <property type="match status" value="1"/>
</dbReference>
<feature type="compositionally biased region" description="Pro residues" evidence="12">
    <location>
        <begin position="96"/>
        <end position="106"/>
    </location>
</feature>
<dbReference type="PANTHER" id="PTHR10829:SF5">
    <property type="entry name" value="HEMATOPOIETIC LINEAGE CELL-SPECIFIC PROTEIN"/>
    <property type="match status" value="1"/>
</dbReference>
<keyword evidence="2 11" id="KW-0728">SH3 domain</keyword>
<evidence type="ECO:0000313" key="15">
    <source>
        <dbReference type="Proteomes" id="UP000050525"/>
    </source>
</evidence>
<evidence type="ECO:0000256" key="5">
    <source>
        <dbReference type="ARBA" id="ARBA00022990"/>
    </source>
</evidence>
<dbReference type="GO" id="GO:0045944">
    <property type="term" value="P:positive regulation of transcription by RNA polymerase II"/>
    <property type="evidence" value="ECO:0007669"/>
    <property type="project" value="UniProtKB-ARBA"/>
</dbReference>
<dbReference type="SMART" id="SM00326">
    <property type="entry name" value="SH3"/>
    <property type="match status" value="1"/>
</dbReference>
<name>A0A151N0K9_ALLMI</name>
<dbReference type="PRINTS" id="PR00452">
    <property type="entry name" value="SH3DOMAIN"/>
</dbReference>
<comment type="function">
    <text evidence="7">Substrate of the antigen receptor-coupled tyrosine kinase. Plays a role in antigen receptor signaling for both clonal expansion and deletion in lymphoid cells. May also be involved in the regulation of gene expression.</text>
</comment>
<evidence type="ECO:0000256" key="7">
    <source>
        <dbReference type="ARBA" id="ARBA00056814"/>
    </source>
</evidence>
<keyword evidence="4" id="KW-0677">Repeat</keyword>
<dbReference type="GO" id="GO:0005884">
    <property type="term" value="C:actin filament"/>
    <property type="evidence" value="ECO:0007669"/>
    <property type="project" value="TreeGrafter"/>
</dbReference>
<sequence length="277" mass="30360">MEAPTSSYEKTKPVEAASSGASSLKSRFEGMAKSAEEENRKKVEEERARRQAREQRERQAQARQQETPKAAAVSKEPVPPPPAAGPKRISKDTAAPPVPVPMPVPVPQQAVAEPQDEEEPPALPPRPADLGEAPWEPQEVPKPELPIYGESIELDADYEELPEPSDCDDGGVADYEELPEPVGDDDGDDYEEILSEPELHGGQSMPCPGESENVYEVDITGICAIALYDYQGEGDDEISFDPNDTITHIEMVDEGWWRGQSRGKVGLFPANYVKLLE</sequence>
<dbReference type="GO" id="GO:0005634">
    <property type="term" value="C:nucleus"/>
    <property type="evidence" value="ECO:0007669"/>
    <property type="project" value="UniProtKB-ARBA"/>
</dbReference>
<feature type="compositionally biased region" description="Basic and acidic residues" evidence="12">
    <location>
        <begin position="26"/>
        <end position="60"/>
    </location>
</feature>
<dbReference type="Proteomes" id="UP000050525">
    <property type="component" value="Unassembled WGS sequence"/>
</dbReference>
<evidence type="ECO:0000256" key="1">
    <source>
        <dbReference type="ARBA" id="ARBA00004173"/>
    </source>
</evidence>
<proteinExistence type="predicted"/>
<dbReference type="GO" id="GO:0030854">
    <property type="term" value="P:positive regulation of granulocyte differentiation"/>
    <property type="evidence" value="ECO:0007669"/>
    <property type="project" value="UniProtKB-ARBA"/>
</dbReference>
<feature type="domain" description="SH3" evidence="13">
    <location>
        <begin position="219"/>
        <end position="277"/>
    </location>
</feature>
<keyword evidence="3" id="KW-0597">Phosphoprotein</keyword>
<evidence type="ECO:0000256" key="9">
    <source>
        <dbReference type="ARBA" id="ARBA00080417"/>
    </source>
</evidence>
<dbReference type="eggNOG" id="ENOG502QS6C">
    <property type="taxonomic scope" value="Eukaryota"/>
</dbReference>
<dbReference type="GO" id="GO:0005739">
    <property type="term" value="C:mitochondrion"/>
    <property type="evidence" value="ECO:0007669"/>
    <property type="project" value="UniProtKB-SubCell"/>
</dbReference>
<dbReference type="GO" id="GO:0016477">
    <property type="term" value="P:cell migration"/>
    <property type="evidence" value="ECO:0007669"/>
    <property type="project" value="TreeGrafter"/>
</dbReference>
<dbReference type="GO" id="GO:0005886">
    <property type="term" value="C:plasma membrane"/>
    <property type="evidence" value="ECO:0007669"/>
    <property type="project" value="TreeGrafter"/>
</dbReference>
<dbReference type="PANTHER" id="PTHR10829">
    <property type="entry name" value="CORTACTIN AND DREBRIN"/>
    <property type="match status" value="1"/>
</dbReference>
<gene>
    <name evidence="14" type="ORF">Y1Q_0009982</name>
</gene>
<dbReference type="EMBL" id="AKHW03004258">
    <property type="protein sequence ID" value="KYO30356.1"/>
    <property type="molecule type" value="Genomic_DNA"/>
</dbReference>
<feature type="region of interest" description="Disordered" evidence="12">
    <location>
        <begin position="1"/>
        <end position="209"/>
    </location>
</feature>
<evidence type="ECO:0000256" key="12">
    <source>
        <dbReference type="SAM" id="MobiDB-lite"/>
    </source>
</evidence>
<reference evidence="14 15" key="1">
    <citation type="journal article" date="2012" name="Genome Biol.">
        <title>Sequencing three crocodilian genomes to illuminate the evolution of archosaurs and amniotes.</title>
        <authorList>
            <person name="St John J.A."/>
            <person name="Braun E.L."/>
            <person name="Isberg S.R."/>
            <person name="Miles L.G."/>
            <person name="Chong A.Y."/>
            <person name="Gongora J."/>
            <person name="Dalzell P."/>
            <person name="Moran C."/>
            <person name="Bed'hom B."/>
            <person name="Abzhanov A."/>
            <person name="Burgess S.C."/>
            <person name="Cooksey A.M."/>
            <person name="Castoe T.A."/>
            <person name="Crawford N.G."/>
            <person name="Densmore L.D."/>
            <person name="Drew J.C."/>
            <person name="Edwards S.V."/>
            <person name="Faircloth B.C."/>
            <person name="Fujita M.K."/>
            <person name="Greenwold M.J."/>
            <person name="Hoffmann F.G."/>
            <person name="Howard J.M."/>
            <person name="Iguchi T."/>
            <person name="Janes D.E."/>
            <person name="Khan S.Y."/>
            <person name="Kohno S."/>
            <person name="de Koning A.J."/>
            <person name="Lance S.L."/>
            <person name="McCarthy F.M."/>
            <person name="McCormack J.E."/>
            <person name="Merchant M.E."/>
            <person name="Peterson D.G."/>
            <person name="Pollock D.D."/>
            <person name="Pourmand N."/>
            <person name="Raney B.J."/>
            <person name="Roessler K.A."/>
            <person name="Sanford J.R."/>
            <person name="Sawyer R.H."/>
            <person name="Schmidt C.J."/>
            <person name="Triplett E.W."/>
            <person name="Tuberville T.D."/>
            <person name="Venegas-Anaya M."/>
            <person name="Howard J.T."/>
            <person name="Jarvis E.D."/>
            <person name="Guillette L.J.Jr."/>
            <person name="Glenn T.C."/>
            <person name="Green R.E."/>
            <person name="Ray D.A."/>
        </authorList>
    </citation>
    <scope>NUCLEOTIDE SEQUENCE [LARGE SCALE GENOMIC DNA]</scope>
    <source>
        <strain evidence="14">KSC_2009_1</strain>
    </source>
</reference>
<evidence type="ECO:0000256" key="3">
    <source>
        <dbReference type="ARBA" id="ARBA00022553"/>
    </source>
</evidence>
<dbReference type="SUPFAM" id="SSF50044">
    <property type="entry name" value="SH3-domain"/>
    <property type="match status" value="1"/>
</dbReference>
<keyword evidence="15" id="KW-1185">Reference proteome</keyword>
<dbReference type="PROSITE" id="PS50002">
    <property type="entry name" value="SH3"/>
    <property type="match status" value="1"/>
</dbReference>
<feature type="compositionally biased region" description="Low complexity" evidence="12">
    <location>
        <begin position="61"/>
        <end position="76"/>
    </location>
</feature>
<dbReference type="STRING" id="8496.A0A151N0K9"/>
<comment type="subcellular location">
    <subcellularLocation>
        <location evidence="1">Mitochondrion</location>
    </subcellularLocation>
</comment>
<evidence type="ECO:0000256" key="8">
    <source>
        <dbReference type="ARBA" id="ARBA00074098"/>
    </source>
</evidence>
<dbReference type="InterPro" id="IPR036028">
    <property type="entry name" value="SH3-like_dom_sf"/>
</dbReference>
<evidence type="ECO:0000256" key="6">
    <source>
        <dbReference type="ARBA" id="ARBA00023128"/>
    </source>
</evidence>
<dbReference type="GO" id="GO:0051015">
    <property type="term" value="F:actin filament binding"/>
    <property type="evidence" value="ECO:0007669"/>
    <property type="project" value="TreeGrafter"/>
</dbReference>
<dbReference type="GO" id="GO:0030864">
    <property type="term" value="C:cortical actin cytoskeleton"/>
    <property type="evidence" value="ECO:0007669"/>
    <property type="project" value="TreeGrafter"/>
</dbReference>
<keyword evidence="5" id="KW-0007">Acetylation</keyword>
<dbReference type="Gene3D" id="2.30.30.40">
    <property type="entry name" value="SH3 Domains"/>
    <property type="match status" value="1"/>
</dbReference>
<evidence type="ECO:0000259" key="13">
    <source>
        <dbReference type="PROSITE" id="PS50002"/>
    </source>
</evidence>
<keyword evidence="6" id="KW-0496">Mitochondrion</keyword>
<dbReference type="AlphaFoldDB" id="A0A151N0K9"/>
<comment type="caution">
    <text evidence="14">The sequence shown here is derived from an EMBL/GenBank/DDBJ whole genome shotgun (WGS) entry which is preliminary data.</text>
</comment>
<accession>A0A151N0K9</accession>
<dbReference type="GO" id="GO:0030833">
    <property type="term" value="P:regulation of actin filament polymerization"/>
    <property type="evidence" value="ECO:0007669"/>
    <property type="project" value="TreeGrafter"/>
</dbReference>
<organism evidence="14 15">
    <name type="scientific">Alligator mississippiensis</name>
    <name type="common">American alligator</name>
    <dbReference type="NCBI Taxonomy" id="8496"/>
    <lineage>
        <taxon>Eukaryota</taxon>
        <taxon>Metazoa</taxon>
        <taxon>Chordata</taxon>
        <taxon>Craniata</taxon>
        <taxon>Vertebrata</taxon>
        <taxon>Euteleostomi</taxon>
        <taxon>Archelosauria</taxon>
        <taxon>Archosauria</taxon>
        <taxon>Crocodylia</taxon>
        <taxon>Alligatoridae</taxon>
        <taxon>Alligatorinae</taxon>
        <taxon>Alligator</taxon>
    </lineage>
</organism>
<dbReference type="Pfam" id="PF14604">
    <property type="entry name" value="SH3_9"/>
    <property type="match status" value="1"/>
</dbReference>
<dbReference type="PRINTS" id="PR00499">
    <property type="entry name" value="P67PHOX"/>
</dbReference>
<dbReference type="InterPro" id="IPR001452">
    <property type="entry name" value="SH3_domain"/>
</dbReference>